<comment type="subcellular location">
    <subcellularLocation>
        <location evidence="1 8">Cell outer membrane</location>
        <topology evidence="1 8">Multi-pass membrane protein</topology>
    </subcellularLocation>
</comment>
<dbReference type="InterPro" id="IPR023997">
    <property type="entry name" value="TonB-dep_OMP_SusC/RagA_CS"/>
</dbReference>
<dbReference type="InterPro" id="IPR037066">
    <property type="entry name" value="Plug_dom_sf"/>
</dbReference>
<dbReference type="InterPro" id="IPR036942">
    <property type="entry name" value="Beta-barrel_TonB_sf"/>
</dbReference>
<evidence type="ECO:0000256" key="5">
    <source>
        <dbReference type="ARBA" id="ARBA00023077"/>
    </source>
</evidence>
<evidence type="ECO:0000256" key="4">
    <source>
        <dbReference type="ARBA" id="ARBA00022692"/>
    </source>
</evidence>
<evidence type="ECO:0000313" key="13">
    <source>
        <dbReference type="Proteomes" id="UP000479293"/>
    </source>
</evidence>
<sequence length="1114" mass="121162">MLETSVAGANPLLPTARTVTGTITSQADGSSLAGVNIVVKGTQTGTSSDASGAFSVSVPDNQAVLVFSFIGYVSQEVPVGNRSVINIALAESAENLNEVVVTALGIKREERSLGYSVGKVDGKDLSRVAQENVLNGLAGKVPGVTISSTGGAGSSVSMVIRGATSLSNDNQPLFVIDGVPITNTLNNVSQIGSDNRVDYGNAISDLNPDDVESVSILKGPSAAALYGSRAGNGVVLITTKNGSKAKKMTVNISSNTVFEKPYKFLDFHSKFATGVLPFTPDNNPYPGGVLMIDEGSAGGSGPELDRGYKAIQWNSPKDASGKPIPTELVSHPNNVRNFVQTGITTTNGVSISNSNDVISYRLSYSNLQNKGIIPNSDLFKNSLALNSTLKLSNKLQLSTMVDVSRNNSNNRPAGNRGTNPMQWAYAVSPHIDILELKDYWIPGQEGIQQRSQDIKNYNNPYFLAYEVNNSFVRDRVFGNMKADYQITPEFSLMGRISLDTYNEQRETKIGNSYTGEPRGAYGVIDLQRFERNADFLATYAKPLGDFHISVSAGGNSRYQKTSDVNNASKTKSGLVIPGLFTLQNISQANIQYSSYKTQRAVYSVYGLANFGYKDMVYLDVTARNDWSSTLPKENRSYFYPSASLSVLLNEMIPFSNSINLLKIRGGVAQVGNDTSPYSLLNTLGNAEAWGDITRLSKSGNILLPDLKPEIATSYEAGVDLAMFRNRLRVSGTYYMVENRNQIIPTKLPPSTGFTTKNINAGLLVSKGVELAVGGTPVDKNGWRLDINTNISRNTTTIKELSDGLNFYTLWTDAKGGAWTYVGEKIGDIYDSELVTVTDKTSPYYGYPILDENGSWQSISASNTRNKIGNFNPKFIMGGQVALSYKAFTLNMSFDWRNGGDFVSQTYRYAESDLKTQRFLDNLINPNGLTGDALVSYLKANADELIKVNGNHFNIVGGPTEEYGGYPFEYGGNTYPYAVFNPGVIAQYNAEGQIVGYTENLGGADTKYIPYGDNYPWDFTRAATFDASFVKMREISLAYSLPNSLTKKLKMQNASIAVYSRNIILWTKAKIGVDPEMAFQQESGAQAGTQFKQGIERYNVIPWVIPVGVKLNLTF</sequence>
<dbReference type="GO" id="GO:0009279">
    <property type="term" value="C:cell outer membrane"/>
    <property type="evidence" value="ECO:0007669"/>
    <property type="project" value="UniProtKB-SubCell"/>
</dbReference>
<dbReference type="PROSITE" id="PS52016">
    <property type="entry name" value="TONB_DEPENDENT_REC_3"/>
    <property type="match status" value="1"/>
</dbReference>
<dbReference type="Pfam" id="PF07715">
    <property type="entry name" value="Plug"/>
    <property type="match status" value="1"/>
</dbReference>
<keyword evidence="6 8" id="KW-0472">Membrane</keyword>
<dbReference type="NCBIfam" id="TIGR04057">
    <property type="entry name" value="SusC_RagA_signa"/>
    <property type="match status" value="1"/>
</dbReference>
<evidence type="ECO:0000256" key="3">
    <source>
        <dbReference type="ARBA" id="ARBA00022452"/>
    </source>
</evidence>
<dbReference type="Gene3D" id="2.60.40.1120">
    <property type="entry name" value="Carboxypeptidase-like, regulatory domain"/>
    <property type="match status" value="1"/>
</dbReference>
<feature type="domain" description="TonB-dependent receptor plug" evidence="11">
    <location>
        <begin position="111"/>
        <end position="234"/>
    </location>
</feature>
<evidence type="ECO:0000259" key="11">
    <source>
        <dbReference type="Pfam" id="PF07715"/>
    </source>
</evidence>
<name>A0A7C9BB33_9BACT</name>
<dbReference type="Pfam" id="PF00593">
    <property type="entry name" value="TonB_dep_Rec_b-barrel"/>
    <property type="match status" value="1"/>
</dbReference>
<dbReference type="EMBL" id="WHLY01000002">
    <property type="protein sequence ID" value="MPR33098.1"/>
    <property type="molecule type" value="Genomic_DNA"/>
</dbReference>
<keyword evidence="2 8" id="KW-0813">Transport</keyword>
<dbReference type="Gene3D" id="2.170.130.10">
    <property type="entry name" value="TonB-dependent receptor, plug domain"/>
    <property type="match status" value="1"/>
</dbReference>
<protein>
    <submittedName>
        <fullName evidence="12">SusC/RagA family TonB-linked outer membrane protein</fullName>
    </submittedName>
</protein>
<comment type="caution">
    <text evidence="12">The sequence shown here is derived from an EMBL/GenBank/DDBJ whole genome shotgun (WGS) entry which is preliminary data.</text>
</comment>
<dbReference type="NCBIfam" id="TIGR04056">
    <property type="entry name" value="OMP_RagA_SusC"/>
    <property type="match status" value="1"/>
</dbReference>
<dbReference type="InterPro" id="IPR039426">
    <property type="entry name" value="TonB-dep_rcpt-like"/>
</dbReference>
<evidence type="ECO:0000256" key="1">
    <source>
        <dbReference type="ARBA" id="ARBA00004571"/>
    </source>
</evidence>
<proteinExistence type="inferred from homology"/>
<evidence type="ECO:0000256" key="8">
    <source>
        <dbReference type="PROSITE-ProRule" id="PRU01360"/>
    </source>
</evidence>
<evidence type="ECO:0000256" key="6">
    <source>
        <dbReference type="ARBA" id="ARBA00023136"/>
    </source>
</evidence>
<feature type="domain" description="TonB-dependent receptor-like beta-barrel" evidence="10">
    <location>
        <begin position="440"/>
        <end position="823"/>
    </location>
</feature>
<dbReference type="Gene3D" id="2.40.170.20">
    <property type="entry name" value="TonB-dependent receptor, beta-barrel domain"/>
    <property type="match status" value="1"/>
</dbReference>
<dbReference type="InterPro" id="IPR012910">
    <property type="entry name" value="Plug_dom"/>
</dbReference>
<dbReference type="InterPro" id="IPR000531">
    <property type="entry name" value="Beta-barrel_TonB"/>
</dbReference>
<evidence type="ECO:0000256" key="9">
    <source>
        <dbReference type="RuleBase" id="RU003357"/>
    </source>
</evidence>
<reference evidence="12 13" key="1">
    <citation type="submission" date="2019-10" db="EMBL/GenBank/DDBJ databases">
        <title>Draft Genome Sequence of Cytophagaceae sp. SJW1-29.</title>
        <authorList>
            <person name="Choi A."/>
        </authorList>
    </citation>
    <scope>NUCLEOTIDE SEQUENCE [LARGE SCALE GENOMIC DNA]</scope>
    <source>
        <strain evidence="12 13">SJW1-29</strain>
    </source>
</reference>
<evidence type="ECO:0000259" key="10">
    <source>
        <dbReference type="Pfam" id="PF00593"/>
    </source>
</evidence>
<dbReference type="InterPro" id="IPR023996">
    <property type="entry name" value="TonB-dep_OMP_SusC/RagA"/>
</dbReference>
<comment type="similarity">
    <text evidence="8 9">Belongs to the TonB-dependent receptor family.</text>
</comment>
<dbReference type="AlphaFoldDB" id="A0A7C9BB33"/>
<dbReference type="Pfam" id="PF13715">
    <property type="entry name" value="CarbopepD_reg_2"/>
    <property type="match status" value="1"/>
</dbReference>
<evidence type="ECO:0000313" key="12">
    <source>
        <dbReference type="EMBL" id="MPR33098.1"/>
    </source>
</evidence>
<dbReference type="InterPro" id="IPR008969">
    <property type="entry name" value="CarboxyPept-like_regulatory"/>
</dbReference>
<evidence type="ECO:0000256" key="7">
    <source>
        <dbReference type="ARBA" id="ARBA00023237"/>
    </source>
</evidence>
<keyword evidence="5 9" id="KW-0798">TonB box</keyword>
<keyword evidence="7 8" id="KW-0998">Cell outer membrane</keyword>
<dbReference type="SUPFAM" id="SSF49464">
    <property type="entry name" value="Carboxypeptidase regulatory domain-like"/>
    <property type="match status" value="1"/>
</dbReference>
<keyword evidence="3 8" id="KW-1134">Transmembrane beta strand</keyword>
<gene>
    <name evidence="12" type="ORF">GBK04_06945</name>
</gene>
<dbReference type="SUPFAM" id="SSF56935">
    <property type="entry name" value="Porins"/>
    <property type="match status" value="1"/>
</dbReference>
<keyword evidence="13" id="KW-1185">Reference proteome</keyword>
<keyword evidence="4 8" id="KW-0812">Transmembrane</keyword>
<accession>A0A7C9BB33</accession>
<evidence type="ECO:0000256" key="2">
    <source>
        <dbReference type="ARBA" id="ARBA00022448"/>
    </source>
</evidence>
<organism evidence="12 13">
    <name type="scientific">Salmonirosea aquatica</name>
    <dbReference type="NCBI Taxonomy" id="2654236"/>
    <lineage>
        <taxon>Bacteria</taxon>
        <taxon>Pseudomonadati</taxon>
        <taxon>Bacteroidota</taxon>
        <taxon>Cytophagia</taxon>
        <taxon>Cytophagales</taxon>
        <taxon>Spirosomataceae</taxon>
        <taxon>Salmonirosea</taxon>
    </lineage>
</organism>
<dbReference type="Proteomes" id="UP000479293">
    <property type="component" value="Unassembled WGS sequence"/>
</dbReference>